<comment type="caution">
    <text evidence="1">The sequence shown here is derived from an EMBL/GenBank/DDBJ whole genome shotgun (WGS) entry which is preliminary data.</text>
</comment>
<dbReference type="EMBL" id="JAIQCV010000006">
    <property type="protein sequence ID" value="KAH1092303.1"/>
    <property type="molecule type" value="Genomic_DNA"/>
</dbReference>
<proteinExistence type="predicted"/>
<dbReference type="AlphaFoldDB" id="A0A9D4A7Q2"/>
<name>A0A9D4A7Q2_9ROSI</name>
<organism evidence="1 2">
    <name type="scientific">Gossypium stocksii</name>
    <dbReference type="NCBI Taxonomy" id="47602"/>
    <lineage>
        <taxon>Eukaryota</taxon>
        <taxon>Viridiplantae</taxon>
        <taxon>Streptophyta</taxon>
        <taxon>Embryophyta</taxon>
        <taxon>Tracheophyta</taxon>
        <taxon>Spermatophyta</taxon>
        <taxon>Magnoliopsida</taxon>
        <taxon>eudicotyledons</taxon>
        <taxon>Gunneridae</taxon>
        <taxon>Pentapetalae</taxon>
        <taxon>rosids</taxon>
        <taxon>malvids</taxon>
        <taxon>Malvales</taxon>
        <taxon>Malvaceae</taxon>
        <taxon>Malvoideae</taxon>
        <taxon>Gossypium</taxon>
    </lineage>
</organism>
<sequence>MDKSNDDDSGFESDELSFWYDEWHNNEGQIWLNKALTNQWSDNNEYNMVENLNELPYDAYESYDHKDRSKYPEEPICDQIYQTNNETSNILSRMSDKMTQMMAMLREIIKVLPPREEAVHDVLNPDHDDHCITNNRLNLNDGNQ</sequence>
<accession>A0A9D4A7Q2</accession>
<evidence type="ECO:0000313" key="1">
    <source>
        <dbReference type="EMBL" id="KAH1092303.1"/>
    </source>
</evidence>
<dbReference type="Proteomes" id="UP000828251">
    <property type="component" value="Unassembled WGS sequence"/>
</dbReference>
<evidence type="ECO:0000313" key="2">
    <source>
        <dbReference type="Proteomes" id="UP000828251"/>
    </source>
</evidence>
<protein>
    <submittedName>
        <fullName evidence="1">Uncharacterized protein</fullName>
    </submittedName>
</protein>
<keyword evidence="2" id="KW-1185">Reference proteome</keyword>
<gene>
    <name evidence="1" type="ORF">J1N35_019560</name>
</gene>
<reference evidence="1 2" key="1">
    <citation type="journal article" date="2021" name="Plant Biotechnol. J.">
        <title>Multi-omics assisted identification of the key and species-specific regulatory components of drought-tolerant mechanisms in Gossypium stocksii.</title>
        <authorList>
            <person name="Yu D."/>
            <person name="Ke L."/>
            <person name="Zhang D."/>
            <person name="Wu Y."/>
            <person name="Sun Y."/>
            <person name="Mei J."/>
            <person name="Sun J."/>
            <person name="Sun Y."/>
        </authorList>
    </citation>
    <scope>NUCLEOTIDE SEQUENCE [LARGE SCALE GENOMIC DNA]</scope>
    <source>
        <strain evidence="2">cv. E1</strain>
        <tissue evidence="1">Leaf</tissue>
    </source>
</reference>